<gene>
    <name evidence="1" type="ORF">HANVADRAFT_96309</name>
</gene>
<proteinExistence type="predicted"/>
<dbReference type="EMBL" id="LXPE01000375">
    <property type="protein sequence ID" value="OBA24860.1"/>
    <property type="molecule type" value="Genomic_DNA"/>
</dbReference>
<dbReference type="Proteomes" id="UP000092321">
    <property type="component" value="Unassembled WGS sequence"/>
</dbReference>
<protein>
    <submittedName>
        <fullName evidence="1">Uncharacterized protein</fullName>
    </submittedName>
</protein>
<sequence>MYLPMNQNQYTNANVMHPLPITGNVYPPYQKPQEIIMKNDLRFDSKNVPDETTIANLNFFKNQQYQLHPSSFNYQTQQQQQQQISSIPVYIPAHNQEDINEFDSKIKEKKQNN</sequence>
<accession>A0A1B7T818</accession>
<reference evidence="2" key="1">
    <citation type="journal article" date="2016" name="Proc. Natl. Acad. Sci. U.S.A.">
        <title>Comparative genomics of biotechnologically important yeasts.</title>
        <authorList>
            <person name="Riley R."/>
            <person name="Haridas S."/>
            <person name="Wolfe K.H."/>
            <person name="Lopes M.R."/>
            <person name="Hittinger C.T."/>
            <person name="Goeker M."/>
            <person name="Salamov A.A."/>
            <person name="Wisecaver J.H."/>
            <person name="Long T.M."/>
            <person name="Calvey C.H."/>
            <person name="Aerts A.L."/>
            <person name="Barry K.W."/>
            <person name="Choi C."/>
            <person name="Clum A."/>
            <person name="Coughlan A.Y."/>
            <person name="Deshpande S."/>
            <person name="Douglass A.P."/>
            <person name="Hanson S.J."/>
            <person name="Klenk H.-P."/>
            <person name="LaButti K.M."/>
            <person name="Lapidus A."/>
            <person name="Lindquist E.A."/>
            <person name="Lipzen A.M."/>
            <person name="Meier-Kolthoff J.P."/>
            <person name="Ohm R.A."/>
            <person name="Otillar R.P."/>
            <person name="Pangilinan J.L."/>
            <person name="Peng Y."/>
            <person name="Rokas A."/>
            <person name="Rosa C.A."/>
            <person name="Scheuner C."/>
            <person name="Sibirny A.A."/>
            <person name="Slot J.C."/>
            <person name="Stielow J.B."/>
            <person name="Sun H."/>
            <person name="Kurtzman C.P."/>
            <person name="Blackwell M."/>
            <person name="Grigoriev I.V."/>
            <person name="Jeffries T.W."/>
        </authorList>
    </citation>
    <scope>NUCLEOTIDE SEQUENCE [LARGE SCALE GENOMIC DNA]</scope>
    <source>
        <strain evidence="2">NRRL Y-1626</strain>
    </source>
</reference>
<dbReference type="AlphaFoldDB" id="A0A1B7T818"/>
<evidence type="ECO:0000313" key="1">
    <source>
        <dbReference type="EMBL" id="OBA24860.1"/>
    </source>
</evidence>
<comment type="caution">
    <text evidence="1">The sequence shown here is derived from an EMBL/GenBank/DDBJ whole genome shotgun (WGS) entry which is preliminary data.</text>
</comment>
<keyword evidence="2" id="KW-1185">Reference proteome</keyword>
<organism evidence="1 2">
    <name type="scientific">Hanseniaspora valbyensis NRRL Y-1626</name>
    <dbReference type="NCBI Taxonomy" id="766949"/>
    <lineage>
        <taxon>Eukaryota</taxon>
        <taxon>Fungi</taxon>
        <taxon>Dikarya</taxon>
        <taxon>Ascomycota</taxon>
        <taxon>Saccharomycotina</taxon>
        <taxon>Saccharomycetes</taxon>
        <taxon>Saccharomycodales</taxon>
        <taxon>Saccharomycodaceae</taxon>
        <taxon>Hanseniaspora</taxon>
    </lineage>
</organism>
<name>A0A1B7T818_9ASCO</name>
<evidence type="ECO:0000313" key="2">
    <source>
        <dbReference type="Proteomes" id="UP000092321"/>
    </source>
</evidence>